<organism evidence="2 3">
    <name type="scientific">Planctobacterium marinum</name>
    <dbReference type="NCBI Taxonomy" id="1631968"/>
    <lineage>
        <taxon>Bacteria</taxon>
        <taxon>Pseudomonadati</taxon>
        <taxon>Pseudomonadota</taxon>
        <taxon>Gammaproteobacteria</taxon>
        <taxon>Alteromonadales</taxon>
        <taxon>Alteromonadaceae</taxon>
        <taxon>Planctobacterium</taxon>
    </lineage>
</organism>
<dbReference type="InterPro" id="IPR056509">
    <property type="entry name" value="Imm33-like"/>
</dbReference>
<dbReference type="EMBL" id="AP027272">
    <property type="protein sequence ID" value="BDX05161.1"/>
    <property type="molecule type" value="Genomic_DNA"/>
</dbReference>
<name>A0AA48KN58_9ALTE</name>
<feature type="domain" description="Imm33-like" evidence="1">
    <location>
        <begin position="7"/>
        <end position="109"/>
    </location>
</feature>
<sequence length="116" mass="13375">MNLAELQRLCCEHYGESFESPELDQLVAISEGVIDSFEDIELEGVRYHSPDHMSGWWLTTNLYTGDVSSLKTVHFRHIAEKRPEIAQYMALPIGYRFVLGGDSEHVWFDQKVKDDV</sequence>
<dbReference type="AlphaFoldDB" id="A0AA48KN58"/>
<reference evidence="2" key="1">
    <citation type="submission" date="2023-01" db="EMBL/GenBank/DDBJ databases">
        <title>Complete genome sequence of Planctobacterium marinum strain Dej080120_11.</title>
        <authorList>
            <person name="Ueki S."/>
            <person name="Maruyama F."/>
        </authorList>
    </citation>
    <scope>NUCLEOTIDE SEQUENCE</scope>
    <source>
        <strain evidence="2">Dej080120_11</strain>
    </source>
</reference>
<evidence type="ECO:0000313" key="3">
    <source>
        <dbReference type="Proteomes" id="UP001333710"/>
    </source>
</evidence>
<gene>
    <name evidence="2" type="ORF">MACH26_06820</name>
</gene>
<dbReference type="Pfam" id="PF24719">
    <property type="entry name" value="Imm33-like"/>
    <property type="match status" value="1"/>
</dbReference>
<dbReference type="RefSeq" id="WP_338291126.1">
    <property type="nucleotide sequence ID" value="NZ_AP027272.1"/>
</dbReference>
<protein>
    <recommendedName>
        <fullName evidence="1">Imm33-like domain-containing protein</fullName>
    </recommendedName>
</protein>
<accession>A0AA48KN58</accession>
<dbReference type="KEGG" id="pmaw:MACH26_06820"/>
<proteinExistence type="predicted"/>
<evidence type="ECO:0000313" key="2">
    <source>
        <dbReference type="EMBL" id="BDX05161.1"/>
    </source>
</evidence>
<evidence type="ECO:0000259" key="1">
    <source>
        <dbReference type="Pfam" id="PF24719"/>
    </source>
</evidence>
<keyword evidence="3" id="KW-1185">Reference proteome</keyword>
<dbReference type="Proteomes" id="UP001333710">
    <property type="component" value="Chromosome"/>
</dbReference>